<feature type="region of interest" description="Disordered" evidence="6">
    <location>
        <begin position="101"/>
        <end position="165"/>
    </location>
</feature>
<protein>
    <recommendedName>
        <fullName evidence="11">Cyclin N-terminal domain-containing protein</fullName>
    </recommendedName>
</protein>
<dbReference type="InterPro" id="IPR006671">
    <property type="entry name" value="Cyclin_N"/>
</dbReference>
<dbReference type="GO" id="GO:0016538">
    <property type="term" value="F:cyclin-dependent protein serine/threonine kinase regulator activity"/>
    <property type="evidence" value="ECO:0007669"/>
    <property type="project" value="InterPro"/>
</dbReference>
<comment type="similarity">
    <text evidence="1">Belongs to the cyclin family. Cyclin AB subfamily.</text>
</comment>
<accession>A0AAW1Q037</accession>
<organism evidence="9 10">
    <name type="scientific">Symbiochloris irregularis</name>
    <dbReference type="NCBI Taxonomy" id="706552"/>
    <lineage>
        <taxon>Eukaryota</taxon>
        <taxon>Viridiplantae</taxon>
        <taxon>Chlorophyta</taxon>
        <taxon>core chlorophytes</taxon>
        <taxon>Trebouxiophyceae</taxon>
        <taxon>Trebouxiales</taxon>
        <taxon>Trebouxiaceae</taxon>
        <taxon>Symbiochloris</taxon>
    </lineage>
</organism>
<reference evidence="9 10" key="1">
    <citation type="journal article" date="2024" name="Nat. Commun.">
        <title>Phylogenomics reveals the evolutionary origins of lichenization in chlorophyte algae.</title>
        <authorList>
            <person name="Puginier C."/>
            <person name="Libourel C."/>
            <person name="Otte J."/>
            <person name="Skaloud P."/>
            <person name="Haon M."/>
            <person name="Grisel S."/>
            <person name="Petersen M."/>
            <person name="Berrin J.G."/>
            <person name="Delaux P.M."/>
            <person name="Dal Grande F."/>
            <person name="Keller J."/>
        </authorList>
    </citation>
    <scope>NUCLEOTIDE SEQUENCE [LARGE SCALE GENOMIC DNA]</scope>
    <source>
        <strain evidence="9 10">SAG 2036</strain>
    </source>
</reference>
<dbReference type="InterPro" id="IPR013763">
    <property type="entry name" value="Cyclin-like_dom"/>
</dbReference>
<evidence type="ECO:0000256" key="4">
    <source>
        <dbReference type="ARBA" id="ARBA00023306"/>
    </source>
</evidence>
<evidence type="ECO:0000313" key="10">
    <source>
        <dbReference type="Proteomes" id="UP001465755"/>
    </source>
</evidence>
<keyword evidence="2" id="KW-0132">Cell division</keyword>
<proteinExistence type="inferred from homology"/>
<dbReference type="InterPro" id="IPR036915">
    <property type="entry name" value="Cyclin-like_sf"/>
</dbReference>
<dbReference type="Proteomes" id="UP001465755">
    <property type="component" value="Unassembled WGS sequence"/>
</dbReference>
<evidence type="ECO:0000256" key="5">
    <source>
        <dbReference type="RuleBase" id="RU000383"/>
    </source>
</evidence>
<comment type="caution">
    <text evidence="9">The sequence shown here is derived from an EMBL/GenBank/DDBJ whole genome shotgun (WGS) entry which is preliminary data.</text>
</comment>
<keyword evidence="10" id="KW-1185">Reference proteome</keyword>
<evidence type="ECO:0000256" key="6">
    <source>
        <dbReference type="SAM" id="MobiDB-lite"/>
    </source>
</evidence>
<feature type="compositionally biased region" description="Low complexity" evidence="6">
    <location>
        <begin position="116"/>
        <end position="128"/>
    </location>
</feature>
<dbReference type="AlphaFoldDB" id="A0AAW1Q037"/>
<dbReference type="GO" id="GO:0044772">
    <property type="term" value="P:mitotic cell cycle phase transition"/>
    <property type="evidence" value="ECO:0007669"/>
    <property type="project" value="InterPro"/>
</dbReference>
<sequence>MAFARPQQVRHVDENADHVKESKGAAGMGRALQPSDNNRRALGDIGNLFNNNLHVGKGQAGAKKAAALVEKPQAKRPTGGVLTRRAAAAAEAAGLAALEKAPEAVPAGKPRPAPRAEPAAAEQARKPPVAVQAASTSAILQKRSEDAVAVRNPAPPPAPEVDVDELDKSNPRAATEYVNDIFDYFRRVEPHYRVSPSYMSRQTDINDRMRAILLDWLVEVHFKFKLLPETLYLTANIIDRFLEKKLVMRKKLQLVGVTAMLIASKYEDIWAPEVRDFVYISDQAYTAEQILEMEKIMLNSLRFSLTVPTALNFLNRYCKVGLQAAEGQEQEMKQAVHFATYLVELSLVDYSCLKFSYSQVAAAAVFCTRLMLQMEPVMPQGMWKHSGFTEEALRPAALAMAALHRKAPTSNLISVHKKYGAPRFLSVSKIAGLHDRLQERINAQ</sequence>
<feature type="domain" description="Cyclin C-terminal" evidence="8">
    <location>
        <begin position="308"/>
        <end position="433"/>
    </location>
</feature>
<evidence type="ECO:0008006" key="11">
    <source>
        <dbReference type="Google" id="ProtNLM"/>
    </source>
</evidence>
<dbReference type="FunFam" id="1.10.472.10:FF:000001">
    <property type="entry name" value="G2/mitotic-specific cyclin"/>
    <property type="match status" value="1"/>
</dbReference>
<evidence type="ECO:0000313" key="9">
    <source>
        <dbReference type="EMBL" id="KAK9813995.1"/>
    </source>
</evidence>
<name>A0AAW1Q037_9CHLO</name>
<evidence type="ECO:0000256" key="1">
    <source>
        <dbReference type="ARBA" id="ARBA00006955"/>
    </source>
</evidence>
<dbReference type="SUPFAM" id="SSF47954">
    <property type="entry name" value="Cyclin-like"/>
    <property type="match status" value="2"/>
</dbReference>
<dbReference type="PANTHER" id="PTHR10177">
    <property type="entry name" value="CYCLINS"/>
    <property type="match status" value="1"/>
</dbReference>
<dbReference type="SMART" id="SM00385">
    <property type="entry name" value="CYCLIN"/>
    <property type="match status" value="2"/>
</dbReference>
<keyword evidence="4" id="KW-0131">Cell cycle</keyword>
<keyword evidence="3 5" id="KW-0195">Cyclin</keyword>
<evidence type="ECO:0000256" key="3">
    <source>
        <dbReference type="ARBA" id="ARBA00023127"/>
    </source>
</evidence>
<dbReference type="GO" id="GO:0051301">
    <property type="term" value="P:cell division"/>
    <property type="evidence" value="ECO:0007669"/>
    <property type="project" value="UniProtKB-KW"/>
</dbReference>
<dbReference type="EMBL" id="JALJOQ010000002">
    <property type="protein sequence ID" value="KAK9813995.1"/>
    <property type="molecule type" value="Genomic_DNA"/>
</dbReference>
<dbReference type="Pfam" id="PF02984">
    <property type="entry name" value="Cyclin_C"/>
    <property type="match status" value="1"/>
</dbReference>
<evidence type="ECO:0000259" key="7">
    <source>
        <dbReference type="SMART" id="SM00385"/>
    </source>
</evidence>
<evidence type="ECO:0000259" key="8">
    <source>
        <dbReference type="SMART" id="SM01332"/>
    </source>
</evidence>
<feature type="domain" description="Cyclin-like" evidence="7">
    <location>
        <begin position="215"/>
        <end position="299"/>
    </location>
</feature>
<dbReference type="PIRSF" id="PIRSF001771">
    <property type="entry name" value="Cyclin_A_B_D_E"/>
    <property type="match status" value="1"/>
</dbReference>
<evidence type="ECO:0000256" key="2">
    <source>
        <dbReference type="ARBA" id="ARBA00022618"/>
    </source>
</evidence>
<dbReference type="SMART" id="SM01332">
    <property type="entry name" value="Cyclin_C"/>
    <property type="match status" value="1"/>
</dbReference>
<feature type="compositionally biased region" description="Basic and acidic residues" evidence="6">
    <location>
        <begin position="10"/>
        <end position="23"/>
    </location>
</feature>
<dbReference type="InterPro" id="IPR039361">
    <property type="entry name" value="Cyclin"/>
</dbReference>
<dbReference type="Pfam" id="PF00134">
    <property type="entry name" value="Cyclin_N"/>
    <property type="match status" value="1"/>
</dbReference>
<feature type="region of interest" description="Disordered" evidence="6">
    <location>
        <begin position="1"/>
        <end position="39"/>
    </location>
</feature>
<dbReference type="Gene3D" id="1.10.472.10">
    <property type="entry name" value="Cyclin-like"/>
    <property type="match status" value="2"/>
</dbReference>
<dbReference type="CDD" id="cd20567">
    <property type="entry name" value="CYCLIN_AtCycB-like_rpt1"/>
    <property type="match status" value="1"/>
</dbReference>
<dbReference type="InterPro" id="IPR046965">
    <property type="entry name" value="Cyclin_A/B-like"/>
</dbReference>
<gene>
    <name evidence="9" type="ORF">WJX73_008530</name>
</gene>
<feature type="domain" description="Cyclin-like" evidence="7">
    <location>
        <begin position="312"/>
        <end position="402"/>
    </location>
</feature>
<dbReference type="InterPro" id="IPR004367">
    <property type="entry name" value="Cyclin_C-dom"/>
</dbReference>